<evidence type="ECO:0000313" key="14">
    <source>
        <dbReference type="Proteomes" id="UP000252558"/>
    </source>
</evidence>
<evidence type="ECO:0000256" key="4">
    <source>
        <dbReference type="ARBA" id="ARBA00011944"/>
    </source>
</evidence>
<evidence type="ECO:0000256" key="9">
    <source>
        <dbReference type="PIRNR" id="PIRNR006250"/>
    </source>
</evidence>
<comment type="function">
    <text evidence="1">Involved in the catabolism of quinolinic acid (QA).</text>
</comment>
<feature type="binding site" evidence="10">
    <location>
        <begin position="246"/>
        <end position="248"/>
    </location>
    <ligand>
        <name>substrate</name>
    </ligand>
</feature>
<organism evidence="13 14">
    <name type="scientific">Corallincola holothuriorum</name>
    <dbReference type="NCBI Taxonomy" id="2282215"/>
    <lineage>
        <taxon>Bacteria</taxon>
        <taxon>Pseudomonadati</taxon>
        <taxon>Pseudomonadota</taxon>
        <taxon>Gammaproteobacteria</taxon>
        <taxon>Alteromonadales</taxon>
        <taxon>Psychromonadaceae</taxon>
        <taxon>Corallincola</taxon>
    </lineage>
</organism>
<dbReference type="EMBL" id="QPID01000005">
    <property type="protein sequence ID" value="RCU50081.1"/>
    <property type="molecule type" value="Genomic_DNA"/>
</dbReference>
<dbReference type="UniPathway" id="UPA00253">
    <property type="reaction ID" value="UER00331"/>
</dbReference>
<evidence type="ECO:0000256" key="8">
    <source>
        <dbReference type="ARBA" id="ARBA00033102"/>
    </source>
</evidence>
<dbReference type="SUPFAM" id="SSF54675">
    <property type="entry name" value="Nicotinate/Quinolinate PRTase N-terminal domain-like"/>
    <property type="match status" value="1"/>
</dbReference>
<dbReference type="AlphaFoldDB" id="A0A368NL80"/>
<dbReference type="InterPro" id="IPR027277">
    <property type="entry name" value="NadC/ModD"/>
</dbReference>
<comment type="similarity">
    <text evidence="3 9">Belongs to the NadC/ModD family.</text>
</comment>
<dbReference type="InterPro" id="IPR013785">
    <property type="entry name" value="Aldolase_TIM"/>
</dbReference>
<evidence type="ECO:0000256" key="2">
    <source>
        <dbReference type="ARBA" id="ARBA00004893"/>
    </source>
</evidence>
<feature type="binding site" evidence="10">
    <location>
        <begin position="139"/>
        <end position="141"/>
    </location>
    <ligand>
        <name>substrate</name>
    </ligand>
</feature>
<dbReference type="Proteomes" id="UP000252558">
    <property type="component" value="Unassembled WGS sequence"/>
</dbReference>
<comment type="caution">
    <text evidence="13">The sequence shown here is derived from an EMBL/GenBank/DDBJ whole genome shotgun (WGS) entry which is preliminary data.</text>
</comment>
<dbReference type="SUPFAM" id="SSF51690">
    <property type="entry name" value="Nicotinate/Quinolinate PRTase C-terminal domain-like"/>
    <property type="match status" value="1"/>
</dbReference>
<dbReference type="RefSeq" id="WP_114338368.1">
    <property type="nucleotide sequence ID" value="NZ_QPID01000005.1"/>
</dbReference>
<keyword evidence="7 9" id="KW-0808">Transferase</keyword>
<dbReference type="GO" id="GO:0009435">
    <property type="term" value="P:NAD+ biosynthetic process"/>
    <property type="evidence" value="ECO:0007669"/>
    <property type="project" value="UniProtKB-UniPathway"/>
</dbReference>
<comment type="pathway">
    <text evidence="2">Cofactor biosynthesis; NAD(+) biosynthesis; nicotinate D-ribonucleotide from quinolinate: step 1/1.</text>
</comment>
<keyword evidence="14" id="KW-1185">Reference proteome</keyword>
<dbReference type="Pfam" id="PF01729">
    <property type="entry name" value="QRPTase_C"/>
    <property type="match status" value="1"/>
</dbReference>
<dbReference type="InterPro" id="IPR022412">
    <property type="entry name" value="Quinolinate_PRibosylTrfase_N"/>
</dbReference>
<evidence type="ECO:0000259" key="12">
    <source>
        <dbReference type="Pfam" id="PF02749"/>
    </source>
</evidence>
<evidence type="ECO:0000256" key="1">
    <source>
        <dbReference type="ARBA" id="ARBA00003237"/>
    </source>
</evidence>
<feature type="binding site" evidence="10">
    <location>
        <position position="104"/>
    </location>
    <ligand>
        <name>substrate</name>
    </ligand>
</feature>
<proteinExistence type="inferred from homology"/>
<gene>
    <name evidence="13" type="ORF">DU002_09745</name>
</gene>
<dbReference type="FunFam" id="3.20.20.70:FF:000030">
    <property type="entry name" value="Nicotinate-nucleotide pyrophosphorylase, carboxylating"/>
    <property type="match status" value="1"/>
</dbReference>
<dbReference type="PANTHER" id="PTHR32179:SF3">
    <property type="entry name" value="NICOTINATE-NUCLEOTIDE PYROPHOSPHORYLASE [CARBOXYLATING]"/>
    <property type="match status" value="1"/>
</dbReference>
<dbReference type="CDD" id="cd01572">
    <property type="entry name" value="QPRTase"/>
    <property type="match status" value="1"/>
</dbReference>
<evidence type="ECO:0000313" key="13">
    <source>
        <dbReference type="EMBL" id="RCU50081.1"/>
    </source>
</evidence>
<feature type="domain" description="Quinolinate phosphoribosyl transferase N-terminal" evidence="12">
    <location>
        <begin position="26"/>
        <end position="114"/>
    </location>
</feature>
<dbReference type="PIRSF" id="PIRSF006250">
    <property type="entry name" value="NadC_ModD"/>
    <property type="match status" value="1"/>
</dbReference>
<dbReference type="InterPro" id="IPR004393">
    <property type="entry name" value="NadC"/>
</dbReference>
<feature type="binding site" evidence="10">
    <location>
        <position position="202"/>
    </location>
    <ligand>
        <name>substrate</name>
    </ligand>
</feature>
<evidence type="ECO:0000259" key="11">
    <source>
        <dbReference type="Pfam" id="PF01729"/>
    </source>
</evidence>
<accession>A0A368NL80</accession>
<dbReference type="PANTHER" id="PTHR32179">
    <property type="entry name" value="NICOTINATE-NUCLEOTIDE PYROPHOSPHORYLASE [CARBOXYLATING]"/>
    <property type="match status" value="1"/>
</dbReference>
<dbReference type="OrthoDB" id="9782546at2"/>
<dbReference type="Gene3D" id="3.90.1170.20">
    <property type="entry name" value="Quinolinate phosphoribosyl transferase, N-terminal domain"/>
    <property type="match status" value="1"/>
</dbReference>
<dbReference type="Pfam" id="PF02749">
    <property type="entry name" value="QRPTase_N"/>
    <property type="match status" value="1"/>
</dbReference>
<protein>
    <recommendedName>
        <fullName evidence="4">nicotinate-nucleotide diphosphorylase (carboxylating)</fullName>
        <ecNumber evidence="4">2.4.2.19</ecNumber>
    </recommendedName>
    <alternativeName>
        <fullName evidence="8">Quinolinate phosphoribosyltransferase [decarboxylating]</fullName>
    </alternativeName>
</protein>
<name>A0A368NL80_9GAMM</name>
<feature type="binding site" evidence="10">
    <location>
        <position position="173"/>
    </location>
    <ligand>
        <name>substrate</name>
    </ligand>
</feature>
<dbReference type="InterPro" id="IPR036068">
    <property type="entry name" value="Nicotinate_pribotase-like_C"/>
</dbReference>
<feature type="binding site" evidence="10">
    <location>
        <position position="163"/>
    </location>
    <ligand>
        <name>substrate</name>
    </ligand>
</feature>
<feature type="binding site" evidence="10">
    <location>
        <begin position="267"/>
        <end position="269"/>
    </location>
    <ligand>
        <name>substrate</name>
    </ligand>
</feature>
<sequence length="284" mass="30827">MALNEDLGGSLALHTAAENNYSADNDITAQLIPAENMAEARVISRERAVFCGQPFVEEVFAQLTANLAEQVEIRWLVKDGERVEANQPLFMLRGSARLLLTGERAALNFVQMLSATATAVRAYIDKLQGLEKPLALLDTRKTIPGLRAAQKYAIACGGGHNHRAGLHDAYLIKENHIAACGGIAQAVDKAKQLNPEKPIEIEVETMDELNQSIDAGADIIMLDNFDLPTMRKAVELTAGRCLLEASGNVNLDTVRSIAETGVDRISVGAITKHVRAIDLSMRFL</sequence>
<evidence type="ECO:0000256" key="3">
    <source>
        <dbReference type="ARBA" id="ARBA00009400"/>
    </source>
</evidence>
<feature type="binding site" evidence="10">
    <location>
        <position position="223"/>
    </location>
    <ligand>
        <name>substrate</name>
    </ligand>
</feature>
<dbReference type="NCBIfam" id="TIGR00078">
    <property type="entry name" value="nadC"/>
    <property type="match status" value="1"/>
</dbReference>
<dbReference type="GO" id="GO:0004514">
    <property type="term" value="F:nicotinate-nucleotide diphosphorylase (carboxylating) activity"/>
    <property type="evidence" value="ECO:0007669"/>
    <property type="project" value="UniProtKB-EC"/>
</dbReference>
<evidence type="ECO:0000256" key="5">
    <source>
        <dbReference type="ARBA" id="ARBA00022642"/>
    </source>
</evidence>
<keyword evidence="5" id="KW-0662">Pyridine nucleotide biosynthesis</keyword>
<keyword evidence="6 9" id="KW-0328">Glycosyltransferase</keyword>
<dbReference type="InterPro" id="IPR002638">
    <property type="entry name" value="Quinolinate_PRibosylTrfase_C"/>
</dbReference>
<evidence type="ECO:0000256" key="7">
    <source>
        <dbReference type="ARBA" id="ARBA00022679"/>
    </source>
</evidence>
<dbReference type="GO" id="GO:0034213">
    <property type="term" value="P:quinolinate catabolic process"/>
    <property type="evidence" value="ECO:0007669"/>
    <property type="project" value="TreeGrafter"/>
</dbReference>
<evidence type="ECO:0000256" key="10">
    <source>
        <dbReference type="PIRSR" id="PIRSR006250-1"/>
    </source>
</evidence>
<reference evidence="13 14" key="1">
    <citation type="submission" date="2018-07" db="EMBL/GenBank/DDBJ databases">
        <title>Corallincola holothuriorum sp. nov., a new facultative anaerobe isolated from sea cucumber Apostichopus japonicus.</title>
        <authorList>
            <person name="Xia H."/>
        </authorList>
    </citation>
    <scope>NUCLEOTIDE SEQUENCE [LARGE SCALE GENOMIC DNA]</scope>
    <source>
        <strain evidence="13 14">C4</strain>
    </source>
</reference>
<evidence type="ECO:0000256" key="6">
    <source>
        <dbReference type="ARBA" id="ARBA00022676"/>
    </source>
</evidence>
<dbReference type="GO" id="GO:0005737">
    <property type="term" value="C:cytoplasm"/>
    <property type="evidence" value="ECO:0007669"/>
    <property type="project" value="TreeGrafter"/>
</dbReference>
<dbReference type="EC" id="2.4.2.19" evidence="4"/>
<dbReference type="Gene3D" id="3.20.20.70">
    <property type="entry name" value="Aldolase class I"/>
    <property type="match status" value="1"/>
</dbReference>
<dbReference type="InterPro" id="IPR037128">
    <property type="entry name" value="Quinolinate_PRibosylTase_N_sf"/>
</dbReference>
<feature type="domain" description="Quinolinate phosphoribosyl transferase C-terminal" evidence="11">
    <location>
        <begin position="117"/>
        <end position="282"/>
    </location>
</feature>